<dbReference type="InterPro" id="IPR019591">
    <property type="entry name" value="Mrp/NBP35_ATP-bd"/>
</dbReference>
<reference evidence="11 12" key="1">
    <citation type="submission" date="2020-11" db="EMBL/GenBank/DDBJ databases">
        <authorList>
            <person name="Lassalle F."/>
        </authorList>
    </citation>
    <scope>NUCLEOTIDE SEQUENCE [LARGE SCALE GENOMIC DNA]</scope>
    <source>
        <strain evidence="11 12">AB21</strain>
    </source>
</reference>
<dbReference type="RefSeq" id="WP_142590037.1">
    <property type="nucleotide sequence ID" value="NZ_CABFWE030000016.1"/>
</dbReference>
<evidence type="ECO:0000313" key="11">
    <source>
        <dbReference type="EMBL" id="CAD7056443.1"/>
    </source>
</evidence>
<dbReference type="InterPro" id="IPR033756">
    <property type="entry name" value="YlxH/NBP35"/>
</dbReference>
<evidence type="ECO:0000256" key="6">
    <source>
        <dbReference type="ARBA" id="ARBA00023004"/>
    </source>
</evidence>
<dbReference type="Gene3D" id="3.40.50.300">
    <property type="entry name" value="P-loop containing nucleotide triphosphate hydrolases"/>
    <property type="match status" value="1"/>
</dbReference>
<evidence type="ECO:0000256" key="8">
    <source>
        <dbReference type="HAMAP-Rule" id="MF_02040"/>
    </source>
</evidence>
<dbReference type="InterPro" id="IPR044304">
    <property type="entry name" value="NUBPL-like"/>
</dbReference>
<keyword evidence="4 8" id="KW-0547">Nucleotide-binding</keyword>
<evidence type="ECO:0000259" key="10">
    <source>
        <dbReference type="Pfam" id="PF01883"/>
    </source>
</evidence>
<name>A0ABN7K087_9HYPH</name>
<feature type="region of interest" description="Disordered" evidence="9">
    <location>
        <begin position="83"/>
        <end position="114"/>
    </location>
</feature>
<dbReference type="PANTHER" id="PTHR42961:SF2">
    <property type="entry name" value="IRON-SULFUR PROTEIN NUBPL"/>
    <property type="match status" value="1"/>
</dbReference>
<feature type="domain" description="MIP18 family-like" evidence="10">
    <location>
        <begin position="6"/>
        <end position="76"/>
    </location>
</feature>
<dbReference type="CDD" id="cd02037">
    <property type="entry name" value="Mrp_NBP35"/>
    <property type="match status" value="1"/>
</dbReference>
<protein>
    <recommendedName>
        <fullName evidence="8">Iron-sulfur cluster carrier protein</fullName>
    </recommendedName>
</protein>
<evidence type="ECO:0000256" key="3">
    <source>
        <dbReference type="ARBA" id="ARBA00022723"/>
    </source>
</evidence>
<organism evidence="11 12">
    <name type="scientific">Pseudorhizobium halotolerans</name>
    <dbReference type="NCBI Taxonomy" id="1233081"/>
    <lineage>
        <taxon>Bacteria</taxon>
        <taxon>Pseudomonadati</taxon>
        <taxon>Pseudomonadota</taxon>
        <taxon>Alphaproteobacteria</taxon>
        <taxon>Hyphomicrobiales</taxon>
        <taxon>Rhizobiaceae</taxon>
        <taxon>Rhizobium/Agrobacterium group</taxon>
        <taxon>Pseudorhizobium</taxon>
    </lineage>
</organism>
<dbReference type="InterPro" id="IPR027417">
    <property type="entry name" value="P-loop_NTPase"/>
</dbReference>
<evidence type="ECO:0000256" key="1">
    <source>
        <dbReference type="ARBA" id="ARBA00007352"/>
    </source>
</evidence>
<dbReference type="EMBL" id="CABFWE030000016">
    <property type="protein sequence ID" value="CAD7056443.1"/>
    <property type="molecule type" value="Genomic_DNA"/>
</dbReference>
<dbReference type="PANTHER" id="PTHR42961">
    <property type="entry name" value="IRON-SULFUR PROTEIN NUBPL"/>
    <property type="match status" value="1"/>
</dbReference>
<dbReference type="SUPFAM" id="SSF52540">
    <property type="entry name" value="P-loop containing nucleoside triphosphate hydrolases"/>
    <property type="match status" value="1"/>
</dbReference>
<comment type="function">
    <text evidence="8">Binds and transfers iron-sulfur (Fe-S) clusters to target apoproteins. Can hydrolyze ATP.</text>
</comment>
<keyword evidence="8" id="KW-0378">Hydrolase</keyword>
<evidence type="ECO:0000256" key="9">
    <source>
        <dbReference type="SAM" id="MobiDB-lite"/>
    </source>
</evidence>
<evidence type="ECO:0000256" key="4">
    <source>
        <dbReference type="ARBA" id="ARBA00022741"/>
    </source>
</evidence>
<dbReference type="Gene3D" id="3.30.300.130">
    <property type="entry name" value="Fe-S cluster assembly (FSCA)"/>
    <property type="match status" value="1"/>
</dbReference>
<proteinExistence type="inferred from homology"/>
<evidence type="ECO:0000256" key="7">
    <source>
        <dbReference type="ARBA" id="ARBA00023014"/>
    </source>
</evidence>
<comment type="similarity">
    <text evidence="8">Belongs to the Mrp/NBP35 ATP-binding proteins family.</text>
</comment>
<feature type="binding site" evidence="8">
    <location>
        <begin position="128"/>
        <end position="135"/>
    </location>
    <ligand>
        <name>ATP</name>
        <dbReference type="ChEBI" id="CHEBI:30616"/>
    </ligand>
</feature>
<evidence type="ECO:0000256" key="5">
    <source>
        <dbReference type="ARBA" id="ARBA00022840"/>
    </source>
</evidence>
<keyword evidence="12" id="KW-1185">Reference proteome</keyword>
<dbReference type="InterPro" id="IPR000808">
    <property type="entry name" value="Mrp-like_CS"/>
</dbReference>
<sequence length="379" mass="40044">MTDVTKEQVLAALSKVRGPDLTDDIVSLKMVSDVFISDNKVYFSITVPADRAEQLEPLRAAAERSVKAVPGVKGALVTLTADRKAGATSSAPPRRPQPAAPPHAHGSSARPEKAGVPGVGAIIAVASGKGGVGKSTTAVNLALGLQAIGMKVGILDADIYGPSIPRLLKISGRPQQIENRIIRPMENYGLKAMSMGFLVDEETAMIWRGPMVQSALLQMLREVAWGELDVLVVDMPPGTGDVQLTMAQQVPLAGAVIVSTPQDLALIDARKAITMFRKVEVPLLGIIENMSYFVAPDTGARYDIFGHGGAQAEAARIGVPFLGEVPLTIDIREKSDSGTPVVAADPEGLAGQIYRDIALRVRGALEGRVERPAPTIVFE</sequence>
<comment type="caution">
    <text evidence="11">The sequence shown here is derived from an EMBL/GenBank/DDBJ whole genome shotgun (WGS) entry which is preliminary data.</text>
</comment>
<dbReference type="Proteomes" id="UP000601041">
    <property type="component" value="Unassembled WGS sequence"/>
</dbReference>
<keyword evidence="7 8" id="KW-0411">Iron-sulfur</keyword>
<evidence type="ECO:0000313" key="12">
    <source>
        <dbReference type="Proteomes" id="UP000601041"/>
    </source>
</evidence>
<evidence type="ECO:0000256" key="2">
    <source>
        <dbReference type="ARBA" id="ARBA00008205"/>
    </source>
</evidence>
<accession>A0ABN7K087</accession>
<dbReference type="SUPFAM" id="SSF117916">
    <property type="entry name" value="Fe-S cluster assembly (FSCA) domain-like"/>
    <property type="match status" value="1"/>
</dbReference>
<dbReference type="Pfam" id="PF10609">
    <property type="entry name" value="ParA"/>
    <property type="match status" value="1"/>
</dbReference>
<gene>
    <name evidence="11" type="ORF">RHAB21_00954</name>
</gene>
<keyword evidence="6 8" id="KW-0408">Iron</keyword>
<dbReference type="PROSITE" id="PS01215">
    <property type="entry name" value="MRP"/>
    <property type="match status" value="1"/>
</dbReference>
<dbReference type="InterPro" id="IPR002744">
    <property type="entry name" value="MIP18-like"/>
</dbReference>
<keyword evidence="3 8" id="KW-0479">Metal-binding</keyword>
<comment type="similarity">
    <text evidence="1">In the N-terminal section; belongs to the MIP18 family.</text>
</comment>
<keyword evidence="5 8" id="KW-0067">ATP-binding</keyword>
<comment type="subunit">
    <text evidence="8">Homodimer.</text>
</comment>
<dbReference type="InterPro" id="IPR034904">
    <property type="entry name" value="FSCA_dom_sf"/>
</dbReference>
<dbReference type="Pfam" id="PF01883">
    <property type="entry name" value="FeS_assembly_P"/>
    <property type="match status" value="1"/>
</dbReference>
<dbReference type="HAMAP" id="MF_02040">
    <property type="entry name" value="Mrp_NBP35"/>
    <property type="match status" value="1"/>
</dbReference>
<comment type="similarity">
    <text evidence="2">In the C-terminal section; belongs to the Mrp/NBP35 ATP-binding proteins family.</text>
</comment>